<dbReference type="RefSeq" id="XP_025364501.1">
    <property type="nucleotide sequence ID" value="XM_025504856.1"/>
</dbReference>
<protein>
    <recommendedName>
        <fullName evidence="5">Transcription factor domain-containing protein</fullName>
    </recommendedName>
</protein>
<evidence type="ECO:0000313" key="3">
    <source>
        <dbReference type="EMBL" id="PWN29889.1"/>
    </source>
</evidence>
<evidence type="ECO:0008006" key="5">
    <source>
        <dbReference type="Google" id="ProtNLM"/>
    </source>
</evidence>
<keyword evidence="4" id="KW-1185">Reference proteome</keyword>
<organism evidence="3 4">
    <name type="scientific">Jaminaea rosea</name>
    <dbReference type="NCBI Taxonomy" id="1569628"/>
    <lineage>
        <taxon>Eukaryota</taxon>
        <taxon>Fungi</taxon>
        <taxon>Dikarya</taxon>
        <taxon>Basidiomycota</taxon>
        <taxon>Ustilaginomycotina</taxon>
        <taxon>Exobasidiomycetes</taxon>
        <taxon>Microstromatales</taxon>
        <taxon>Microstromatales incertae sedis</taxon>
        <taxon>Jaminaea</taxon>
    </lineage>
</organism>
<dbReference type="InterPro" id="IPR050613">
    <property type="entry name" value="Sec_Metabolite_Reg"/>
</dbReference>
<dbReference type="PANTHER" id="PTHR31001:SF85">
    <property type="entry name" value="ZN(II)2CYS6 TRANSCRIPTION FACTOR (EUROFUNG)"/>
    <property type="match status" value="1"/>
</dbReference>
<dbReference type="GO" id="GO:0005634">
    <property type="term" value="C:nucleus"/>
    <property type="evidence" value="ECO:0007669"/>
    <property type="project" value="UniProtKB-SubCell"/>
</dbReference>
<reference evidence="3 4" key="1">
    <citation type="journal article" date="2018" name="Mol. Biol. Evol.">
        <title>Broad Genomic Sampling Reveals a Smut Pathogenic Ancestry of the Fungal Clade Ustilaginomycotina.</title>
        <authorList>
            <person name="Kijpornyongpan T."/>
            <person name="Mondo S.J."/>
            <person name="Barry K."/>
            <person name="Sandor L."/>
            <person name="Lee J."/>
            <person name="Lipzen A."/>
            <person name="Pangilinan J."/>
            <person name="LaButti K."/>
            <person name="Hainaut M."/>
            <person name="Henrissat B."/>
            <person name="Grigoriev I.V."/>
            <person name="Spatafora J.W."/>
            <person name="Aime M.C."/>
        </authorList>
    </citation>
    <scope>NUCLEOTIDE SEQUENCE [LARGE SCALE GENOMIC DNA]</scope>
    <source>
        <strain evidence="3 4">MCA 5214</strain>
    </source>
</reference>
<evidence type="ECO:0000256" key="1">
    <source>
        <dbReference type="ARBA" id="ARBA00004123"/>
    </source>
</evidence>
<dbReference type="GeneID" id="37026679"/>
<dbReference type="STRING" id="1569628.A0A316UX68"/>
<dbReference type="EMBL" id="KZ819662">
    <property type="protein sequence ID" value="PWN29889.1"/>
    <property type="molecule type" value="Genomic_DNA"/>
</dbReference>
<keyword evidence="2" id="KW-0539">Nucleus</keyword>
<evidence type="ECO:0000256" key="2">
    <source>
        <dbReference type="ARBA" id="ARBA00023242"/>
    </source>
</evidence>
<proteinExistence type="predicted"/>
<name>A0A316UX68_9BASI</name>
<evidence type="ECO:0000313" key="4">
    <source>
        <dbReference type="Proteomes" id="UP000245884"/>
    </source>
</evidence>
<dbReference type="AlphaFoldDB" id="A0A316UX68"/>
<dbReference type="OrthoDB" id="2269373at2759"/>
<comment type="subcellular location">
    <subcellularLocation>
        <location evidence="1">Nucleus</location>
    </subcellularLocation>
</comment>
<dbReference type="Proteomes" id="UP000245884">
    <property type="component" value="Unassembled WGS sequence"/>
</dbReference>
<sequence>MHFHVETGGESIEAEMHRRTWWEITTLDGRSQEIAGLDPVLLARNVQRRVPNALSDDVLAEGAHPREPYSQPQASASLDALFPYMRALFADFAQRCRAEQARQGGLTAMGMFELSTPIWTLTEKLHRIDVLEARLEAQVFRHCGPDSLSRLIVGFGSSLLAKARMLAILGEESLQARRTARRETHKLEDLRQRMLELSVRCISYYSELLRDSAVRARFGWFIVRHVPAIPMIHLFRLLQTHTTGPSVDAAWALLHRTEGMGRTRKQFDAHYKGQGFHWLPTPEEPVLGDSTFLKAWEARKAAVGWGREDVEPEYIVEVKRRSEHAQRERERTLLTAAMPWGAEAGVGVSMGTNLGGGFDPTPPSAELDEDWEAWLRQLLGTSA</sequence>
<dbReference type="CDD" id="cd12148">
    <property type="entry name" value="fungal_TF_MHR"/>
    <property type="match status" value="1"/>
</dbReference>
<accession>A0A316UX68</accession>
<gene>
    <name evidence="3" type="ORF">BDZ90DRAFT_228939</name>
</gene>
<dbReference type="PANTHER" id="PTHR31001">
    <property type="entry name" value="UNCHARACTERIZED TRANSCRIPTIONAL REGULATORY PROTEIN"/>
    <property type="match status" value="1"/>
</dbReference>